<name>D1PNU0_9FIRM</name>
<protein>
    <submittedName>
        <fullName evidence="1">Uncharacterized protein</fullName>
    </submittedName>
</protein>
<dbReference type="Proteomes" id="UP000003438">
    <property type="component" value="Unassembled WGS sequence"/>
</dbReference>
<dbReference type="STRING" id="411471.SUBVAR_06011"/>
<accession>D1PNU0</accession>
<dbReference type="AlphaFoldDB" id="D1PNU0"/>
<dbReference type="HOGENOM" id="CLU_3297515_0_0_9"/>
<reference evidence="1" key="1">
    <citation type="submission" date="2009-12" db="EMBL/GenBank/DDBJ databases">
        <authorList>
            <person name="Weinstock G."/>
            <person name="Sodergren E."/>
            <person name="Clifton S."/>
            <person name="Fulton L."/>
            <person name="Fulton B."/>
            <person name="Courtney L."/>
            <person name="Fronick C."/>
            <person name="Harrison M."/>
            <person name="Strong C."/>
            <person name="Farmer C."/>
            <person name="Delahaunty K."/>
            <person name="Markovic C."/>
            <person name="Hall O."/>
            <person name="Minx P."/>
            <person name="Tomlinson C."/>
            <person name="Mitreva M."/>
            <person name="Nelson J."/>
            <person name="Hou S."/>
            <person name="Wollam A."/>
            <person name="Pepin K.H."/>
            <person name="Johnson M."/>
            <person name="Bhonagiri V."/>
            <person name="Nash W.E."/>
            <person name="Warren W."/>
            <person name="Chinwalla A."/>
            <person name="Mardis E.R."/>
            <person name="Wilson R.K."/>
        </authorList>
    </citation>
    <scope>NUCLEOTIDE SEQUENCE [LARGE SCALE GENOMIC DNA]</scope>
    <source>
        <strain evidence="1">DSM 15176</strain>
    </source>
</reference>
<evidence type="ECO:0000313" key="1">
    <source>
        <dbReference type="EMBL" id="EFB76225.1"/>
    </source>
</evidence>
<evidence type="ECO:0000313" key="2">
    <source>
        <dbReference type="Proteomes" id="UP000003438"/>
    </source>
</evidence>
<dbReference type="EMBL" id="ACBY02000023">
    <property type="protein sequence ID" value="EFB76225.1"/>
    <property type="molecule type" value="Genomic_DNA"/>
</dbReference>
<proteinExistence type="predicted"/>
<gene>
    <name evidence="1" type="ORF">SUBVAR_06011</name>
</gene>
<keyword evidence="2" id="KW-1185">Reference proteome</keyword>
<sequence>MASIFLSRFSKQKQSKQAFRMIQGDQKRHFAISEQYAQRL</sequence>
<organism evidence="1 2">
    <name type="scientific">Subdoligranulum variabile DSM 15176</name>
    <dbReference type="NCBI Taxonomy" id="411471"/>
    <lineage>
        <taxon>Bacteria</taxon>
        <taxon>Bacillati</taxon>
        <taxon>Bacillota</taxon>
        <taxon>Clostridia</taxon>
        <taxon>Eubacteriales</taxon>
        <taxon>Oscillospiraceae</taxon>
        <taxon>Subdoligranulum</taxon>
    </lineage>
</organism>
<comment type="caution">
    <text evidence="1">The sequence shown here is derived from an EMBL/GenBank/DDBJ whole genome shotgun (WGS) entry which is preliminary data.</text>
</comment>